<accession>A0A7J4IUJ9</accession>
<gene>
    <name evidence="1" type="ORF">HA254_00905</name>
</gene>
<dbReference type="Proteomes" id="UP000565078">
    <property type="component" value="Unassembled WGS sequence"/>
</dbReference>
<evidence type="ECO:0000313" key="2">
    <source>
        <dbReference type="Proteomes" id="UP000565078"/>
    </source>
</evidence>
<evidence type="ECO:0000313" key="1">
    <source>
        <dbReference type="EMBL" id="HIH09208.1"/>
    </source>
</evidence>
<name>A0A7J4IUJ9_9ARCH</name>
<dbReference type="AlphaFoldDB" id="A0A7J4IUJ9"/>
<protein>
    <submittedName>
        <fullName evidence="1">Uncharacterized protein</fullName>
    </submittedName>
</protein>
<organism evidence="1 2">
    <name type="scientific">Candidatus Iainarchaeum sp</name>
    <dbReference type="NCBI Taxonomy" id="3101447"/>
    <lineage>
        <taxon>Archaea</taxon>
        <taxon>Candidatus Iainarchaeota</taxon>
        <taxon>Candidatus Iainarchaeia</taxon>
        <taxon>Candidatus Iainarchaeales</taxon>
        <taxon>Candidatus Iainarchaeaceae</taxon>
        <taxon>Candidatus Iainarchaeum</taxon>
    </lineage>
</organism>
<reference evidence="2" key="1">
    <citation type="journal article" date="2020" name="bioRxiv">
        <title>A rank-normalized archaeal taxonomy based on genome phylogeny resolves widespread incomplete and uneven classifications.</title>
        <authorList>
            <person name="Rinke C."/>
            <person name="Chuvochina M."/>
            <person name="Mussig A.J."/>
            <person name="Chaumeil P.-A."/>
            <person name="Waite D.W."/>
            <person name="Whitman W.B."/>
            <person name="Parks D.H."/>
            <person name="Hugenholtz P."/>
        </authorList>
    </citation>
    <scope>NUCLEOTIDE SEQUENCE [LARGE SCALE GENOMIC DNA]</scope>
</reference>
<proteinExistence type="predicted"/>
<comment type="caution">
    <text evidence="1">The sequence shown here is derived from an EMBL/GenBank/DDBJ whole genome shotgun (WGS) entry which is preliminary data.</text>
</comment>
<sequence>MESGTGARISSLVSAFESRRPQGLKELGKDFIEEAVVKSDRNMALASVIAYALYKILTKEHLLSSRAWPKVSESIRVFLLTAKDAAQENDENNFSRAMQNVIGKIEAFDDEMSNYARNIFEKGKMKQASVAYAMGLSLNSAAGLTGADRVELQRYIGATRIHDEQPVTKGIEERMRSLREVLGR</sequence>
<dbReference type="EMBL" id="DUGC01000019">
    <property type="protein sequence ID" value="HIH09208.1"/>
    <property type="molecule type" value="Genomic_DNA"/>
</dbReference>